<evidence type="ECO:0000259" key="3">
    <source>
        <dbReference type="SMART" id="SM00822"/>
    </source>
</evidence>
<dbReference type="NCBIfam" id="NF009466">
    <property type="entry name" value="PRK12826.1-2"/>
    <property type="match status" value="1"/>
</dbReference>
<evidence type="ECO:0000313" key="4">
    <source>
        <dbReference type="EMBL" id="RSZ59719.1"/>
    </source>
</evidence>
<dbReference type="Proteomes" id="UP000278085">
    <property type="component" value="Unassembled WGS sequence"/>
</dbReference>
<dbReference type="PANTHER" id="PTHR42760:SF40">
    <property type="entry name" value="3-OXOACYL-[ACYL-CARRIER-PROTEIN] REDUCTASE, CHLOROPLASTIC"/>
    <property type="match status" value="1"/>
</dbReference>
<dbReference type="OrthoDB" id="9802564at2"/>
<accession>A0A430HQE1</accession>
<comment type="similarity">
    <text evidence="1">Belongs to the short-chain dehydrogenases/reductases (SDR) family.</text>
</comment>
<dbReference type="Gene3D" id="3.40.50.720">
    <property type="entry name" value="NAD(P)-binding Rossmann-like Domain"/>
    <property type="match status" value="1"/>
</dbReference>
<dbReference type="PANTHER" id="PTHR42760">
    <property type="entry name" value="SHORT-CHAIN DEHYDROGENASES/REDUCTASES FAMILY MEMBER"/>
    <property type="match status" value="1"/>
</dbReference>
<protein>
    <submittedName>
        <fullName evidence="4">SDR family oxidoreductase</fullName>
    </submittedName>
</protein>
<comment type="caution">
    <text evidence="4">The sequence shown here is derived from an EMBL/GenBank/DDBJ whole genome shotgun (WGS) entry which is preliminary data.</text>
</comment>
<dbReference type="EMBL" id="RXLQ01000003">
    <property type="protein sequence ID" value="RSZ59719.1"/>
    <property type="molecule type" value="Genomic_DNA"/>
</dbReference>
<proteinExistence type="inferred from homology"/>
<dbReference type="FunFam" id="3.40.50.720:FF:000173">
    <property type="entry name" value="3-oxoacyl-[acyl-carrier protein] reductase"/>
    <property type="match status" value="1"/>
</dbReference>
<sequence>MKTALVTGGSRGIGAAIVLALARKGFTVILNYRSDDAAASGVAEQVAALGGECVLARADVSDVAQVDALFADIDSRFGQLDVLVCNAGVLRDTLLGASEPADFDDIFSVNISGVVNCCRQASRRMVARRRGAIVNMSSVAATRPGRGQSNYAASKGAVEAFTKALAVELAPRGIRVNAVAPGVIETDMTRDIRALAPQELNKRILLRRVGGAHEVAAVVAFLCGDEASYVTAQVWHVDGGFKAE</sequence>
<keyword evidence="5" id="KW-1185">Reference proteome</keyword>
<dbReference type="GO" id="GO:0030497">
    <property type="term" value="P:fatty acid elongation"/>
    <property type="evidence" value="ECO:0007669"/>
    <property type="project" value="TreeGrafter"/>
</dbReference>
<dbReference type="RefSeq" id="WP_126073081.1">
    <property type="nucleotide sequence ID" value="NZ_CP051166.1"/>
</dbReference>
<name>A0A430HQE1_9BURK</name>
<dbReference type="PROSITE" id="PS00061">
    <property type="entry name" value="ADH_SHORT"/>
    <property type="match status" value="1"/>
</dbReference>
<dbReference type="PRINTS" id="PR00081">
    <property type="entry name" value="GDHRDH"/>
</dbReference>
<dbReference type="InterPro" id="IPR036291">
    <property type="entry name" value="NAD(P)-bd_dom_sf"/>
</dbReference>
<feature type="domain" description="Ketoreductase" evidence="3">
    <location>
        <begin position="2"/>
        <end position="182"/>
    </location>
</feature>
<evidence type="ECO:0000256" key="1">
    <source>
        <dbReference type="ARBA" id="ARBA00006484"/>
    </source>
</evidence>
<dbReference type="PRINTS" id="PR00080">
    <property type="entry name" value="SDRFAMILY"/>
</dbReference>
<dbReference type="InterPro" id="IPR020904">
    <property type="entry name" value="Sc_DH/Rdtase_CS"/>
</dbReference>
<dbReference type="AlphaFoldDB" id="A0A430HQE1"/>
<dbReference type="GO" id="GO:0016616">
    <property type="term" value="F:oxidoreductase activity, acting on the CH-OH group of donors, NAD or NADP as acceptor"/>
    <property type="evidence" value="ECO:0007669"/>
    <property type="project" value="TreeGrafter"/>
</dbReference>
<dbReference type="Pfam" id="PF13561">
    <property type="entry name" value="adh_short_C2"/>
    <property type="match status" value="1"/>
</dbReference>
<organism evidence="4 5">
    <name type="scientific">Massilia atriviolacea</name>
    <dbReference type="NCBI Taxonomy" id="2495579"/>
    <lineage>
        <taxon>Bacteria</taxon>
        <taxon>Pseudomonadati</taxon>
        <taxon>Pseudomonadota</taxon>
        <taxon>Betaproteobacteria</taxon>
        <taxon>Burkholderiales</taxon>
        <taxon>Oxalobacteraceae</taxon>
        <taxon>Telluria group</taxon>
        <taxon>Massilia</taxon>
    </lineage>
</organism>
<dbReference type="SMART" id="SM00822">
    <property type="entry name" value="PKS_KR"/>
    <property type="match status" value="1"/>
</dbReference>
<evidence type="ECO:0000313" key="5">
    <source>
        <dbReference type="Proteomes" id="UP000278085"/>
    </source>
</evidence>
<dbReference type="InterPro" id="IPR002347">
    <property type="entry name" value="SDR_fam"/>
</dbReference>
<dbReference type="SUPFAM" id="SSF51735">
    <property type="entry name" value="NAD(P)-binding Rossmann-fold domains"/>
    <property type="match status" value="1"/>
</dbReference>
<dbReference type="InterPro" id="IPR057326">
    <property type="entry name" value="KR_dom"/>
</dbReference>
<evidence type="ECO:0000256" key="2">
    <source>
        <dbReference type="ARBA" id="ARBA00023002"/>
    </source>
</evidence>
<gene>
    <name evidence="4" type="ORF">EJB06_05845</name>
</gene>
<keyword evidence="2" id="KW-0560">Oxidoreductase</keyword>
<reference evidence="4 5" key="1">
    <citation type="submission" date="2018-12" db="EMBL/GenBank/DDBJ databases">
        <authorList>
            <person name="Yang E."/>
        </authorList>
    </citation>
    <scope>NUCLEOTIDE SEQUENCE [LARGE SCALE GENOMIC DNA]</scope>
    <source>
        <strain evidence="4 5">SOD</strain>
    </source>
</reference>